<keyword evidence="2" id="KW-1185">Reference proteome</keyword>
<reference evidence="1 2" key="1">
    <citation type="journal article" date="2014" name="Antonie Van Leeuwenhoek">
        <title>Oenococcus alcoholitolerans sp. nov., a lactic acid bacteria isolated from cachaca and ethanol fermentation processes.</title>
        <authorList>
            <person name="Badotti F."/>
            <person name="Moreira A.P."/>
            <person name="Tonon L.A."/>
            <person name="de Lucena B.T."/>
            <person name="Gomes Fde C."/>
            <person name="Kruger R."/>
            <person name="Thompson C.C."/>
            <person name="de Morais M.A.Jr."/>
            <person name="Rosa C.A."/>
            <person name="Thompson F.L."/>
        </authorList>
    </citation>
    <scope>NUCLEOTIDE SEQUENCE [LARGE SCALE GENOMIC DNA]</scope>
    <source>
        <strain evidence="1 2">UFRJ-M7.2.18</strain>
    </source>
</reference>
<evidence type="ECO:0000313" key="1">
    <source>
        <dbReference type="EMBL" id="KGO32348.1"/>
    </source>
</evidence>
<comment type="caution">
    <text evidence="1">The sequence shown here is derived from an EMBL/GenBank/DDBJ whole genome shotgun (WGS) entry which is preliminary data.</text>
</comment>
<evidence type="ECO:0000313" key="2">
    <source>
        <dbReference type="Proteomes" id="UP000030023"/>
    </source>
</evidence>
<dbReference type="Proteomes" id="UP000030023">
    <property type="component" value="Unassembled WGS sequence"/>
</dbReference>
<organism evidence="1 2">
    <name type="scientific">Oenococcus alcoholitolerans</name>
    <dbReference type="NCBI Taxonomy" id="931074"/>
    <lineage>
        <taxon>Bacteria</taxon>
        <taxon>Bacillati</taxon>
        <taxon>Bacillota</taxon>
        <taxon>Bacilli</taxon>
        <taxon>Lactobacillales</taxon>
        <taxon>Lactobacillaceae</taxon>
        <taxon>Oenococcus</taxon>
    </lineage>
</organism>
<proteinExistence type="predicted"/>
<name>A0ABR4XS81_9LACO</name>
<gene>
    <name evidence="1" type="ORF">Q757_01565</name>
</gene>
<sequence length="45" mass="5333">MQNEGNHLELFNLAFLKQALFIYVPDDSVVKETLFFKTDHFSRTK</sequence>
<dbReference type="EMBL" id="AXCV01000035">
    <property type="protein sequence ID" value="KGO32348.1"/>
    <property type="molecule type" value="Genomic_DNA"/>
</dbReference>
<protein>
    <submittedName>
        <fullName evidence="1">Uncharacterized protein</fullName>
    </submittedName>
</protein>
<accession>A0ABR4XS81</accession>